<proteinExistence type="predicted"/>
<organism evidence="2">
    <name type="scientific">Bradyrhizobium barranii subsp. barranii</name>
    <dbReference type="NCBI Taxonomy" id="2823807"/>
    <lineage>
        <taxon>Bacteria</taxon>
        <taxon>Pseudomonadati</taxon>
        <taxon>Pseudomonadota</taxon>
        <taxon>Alphaproteobacteria</taxon>
        <taxon>Hyphomicrobiales</taxon>
        <taxon>Nitrobacteraceae</taxon>
        <taxon>Bradyrhizobium</taxon>
        <taxon>Bradyrhizobium barranii</taxon>
    </lineage>
</organism>
<dbReference type="RefSeq" id="WP_208088512.1">
    <property type="nucleotide sequence ID" value="NZ_CP086136.1"/>
</dbReference>
<dbReference type="Proteomes" id="UP000664702">
    <property type="component" value="Chromosome"/>
</dbReference>
<feature type="region of interest" description="Disordered" evidence="1">
    <location>
        <begin position="86"/>
        <end position="114"/>
    </location>
</feature>
<feature type="region of interest" description="Disordered" evidence="1">
    <location>
        <begin position="1"/>
        <end position="39"/>
    </location>
</feature>
<evidence type="ECO:0000256" key="1">
    <source>
        <dbReference type="SAM" id="MobiDB-lite"/>
    </source>
</evidence>
<reference evidence="3 4" key="2">
    <citation type="journal article" date="2022" name="Int. J. Syst. Evol. Microbiol.">
        <title>Strains of Bradyrhizobium barranii sp. nov. associated with legumes native to Canada are symbionts of soybeans and belong to different subspecies (subsp. barranii subsp. nov. and subsp. apii subsp. nov.) and symbiovars (sv. glycinearum and sv. septentrionale).</title>
        <authorList>
            <person name="Bromfield E.S.P."/>
            <person name="Cloutier S."/>
            <person name="Wasai-Hara S."/>
            <person name="Minamisawa K."/>
        </authorList>
    </citation>
    <scope>NUCLEOTIDE SEQUENCE [LARGE SCALE GENOMIC DNA]</scope>
    <source>
        <strain evidence="3 4">144S4</strain>
    </source>
</reference>
<evidence type="ECO:0000313" key="2">
    <source>
        <dbReference type="EMBL" id="MBO1867650.1"/>
    </source>
</evidence>
<dbReference type="AlphaFoldDB" id="A0A939MH75"/>
<feature type="region of interest" description="Disordered" evidence="1">
    <location>
        <begin position="166"/>
        <end position="185"/>
    </location>
</feature>
<feature type="compositionally biased region" description="Low complexity" evidence="1">
    <location>
        <begin position="15"/>
        <end position="29"/>
    </location>
</feature>
<accession>A0A939MH75</accession>
<reference evidence="2" key="1">
    <citation type="submission" date="2021-03" db="EMBL/GenBank/DDBJ databases">
        <title>Whole Genome Sequence of Bradyrhizobium sp. Strain 144S4.</title>
        <authorList>
            <person name="Bromfield E.S.P."/>
            <person name="Cloutier S."/>
        </authorList>
    </citation>
    <scope>NUCLEOTIDE SEQUENCE [LARGE SCALE GENOMIC DNA]</scope>
    <source>
        <strain evidence="2">144S4</strain>
    </source>
</reference>
<dbReference type="KEGG" id="bban:J4G43_042455"/>
<dbReference type="EMBL" id="CP086136">
    <property type="protein sequence ID" value="UEM11189.1"/>
    <property type="molecule type" value="Genomic_DNA"/>
</dbReference>
<evidence type="ECO:0000313" key="4">
    <source>
        <dbReference type="Proteomes" id="UP000664702"/>
    </source>
</evidence>
<sequence>MSVSSMSSIGGGSAAGSPSSTSQSKSAGSPDGASMFSSLLESGTPYDEVKVSLPNGMSIGIVHFGGGGFDSSALKSIEDFVQKLASQQISGDPASGADQAQNGDTPDAVGIDKVHVDLPNGISFEVLHSSGGHATDSDAVLKELTEAAEELAESLSHYSPASAAASAYASQASSSGRSSQLDARS</sequence>
<name>A0A939MH75_9BRAD</name>
<protein>
    <submittedName>
        <fullName evidence="2">Uncharacterized protein</fullName>
    </submittedName>
</protein>
<evidence type="ECO:0000313" key="3">
    <source>
        <dbReference type="EMBL" id="UEM11189.1"/>
    </source>
</evidence>
<dbReference type="EMBL" id="JAGEMI010000001">
    <property type="protein sequence ID" value="MBO1867650.1"/>
    <property type="molecule type" value="Genomic_DNA"/>
</dbReference>
<gene>
    <name evidence="3" type="ORF">J4G43_042455</name>
    <name evidence="2" type="ORF">J4G43_44270</name>
</gene>